<dbReference type="SUPFAM" id="SSF55874">
    <property type="entry name" value="ATPase domain of HSP90 chaperone/DNA topoisomerase II/histidine kinase"/>
    <property type="match status" value="1"/>
</dbReference>
<keyword evidence="9" id="KW-1185">Reference proteome</keyword>
<evidence type="ECO:0000256" key="4">
    <source>
        <dbReference type="ARBA" id="ARBA00022777"/>
    </source>
</evidence>
<protein>
    <submittedName>
        <fullName evidence="8">Two-component system sensor histidine kinase UhpB</fullName>
        <ecNumber evidence="8">2.7.13.3</ecNumber>
    </submittedName>
</protein>
<feature type="domain" description="HAMP" evidence="7">
    <location>
        <begin position="158"/>
        <end position="210"/>
    </location>
</feature>
<gene>
    <name evidence="8" type="ORF">QO018_000386</name>
</gene>
<comment type="caution">
    <text evidence="8">The sequence shown here is derived from an EMBL/GenBank/DDBJ whole genome shotgun (WGS) entry which is preliminary data.</text>
</comment>
<organism evidence="8 9">
    <name type="scientific">Azospirillum picis</name>
    <dbReference type="NCBI Taxonomy" id="488438"/>
    <lineage>
        <taxon>Bacteria</taxon>
        <taxon>Pseudomonadati</taxon>
        <taxon>Pseudomonadota</taxon>
        <taxon>Alphaproteobacteria</taxon>
        <taxon>Rhodospirillales</taxon>
        <taxon>Azospirillaceae</taxon>
        <taxon>Azospirillum</taxon>
    </lineage>
</organism>
<name>A0ABU0ME66_9PROT</name>
<dbReference type="Pfam" id="PF07730">
    <property type="entry name" value="HisKA_3"/>
    <property type="match status" value="1"/>
</dbReference>
<dbReference type="RefSeq" id="WP_307353753.1">
    <property type="nucleotide sequence ID" value="NZ_JAGINO010000001.1"/>
</dbReference>
<evidence type="ECO:0000256" key="3">
    <source>
        <dbReference type="ARBA" id="ARBA00022679"/>
    </source>
</evidence>
<dbReference type="PROSITE" id="PS50885">
    <property type="entry name" value="HAMP"/>
    <property type="match status" value="1"/>
</dbReference>
<evidence type="ECO:0000256" key="2">
    <source>
        <dbReference type="ARBA" id="ARBA00022553"/>
    </source>
</evidence>
<evidence type="ECO:0000256" key="5">
    <source>
        <dbReference type="ARBA" id="ARBA00023012"/>
    </source>
</evidence>
<comment type="subcellular location">
    <subcellularLocation>
        <location evidence="1">Membrane</location>
    </subcellularLocation>
</comment>
<evidence type="ECO:0000259" key="7">
    <source>
        <dbReference type="PROSITE" id="PS50885"/>
    </source>
</evidence>
<dbReference type="InterPro" id="IPR003660">
    <property type="entry name" value="HAMP_dom"/>
</dbReference>
<dbReference type="InterPro" id="IPR036890">
    <property type="entry name" value="HATPase_C_sf"/>
</dbReference>
<dbReference type="Proteomes" id="UP001244552">
    <property type="component" value="Unassembled WGS sequence"/>
</dbReference>
<keyword evidence="4 8" id="KW-0418">Kinase</keyword>
<dbReference type="PANTHER" id="PTHR24421:SF58">
    <property type="entry name" value="SIGNAL TRANSDUCTION HISTIDINE-PROTEIN KINASE_PHOSPHATASE UHPB"/>
    <property type="match status" value="1"/>
</dbReference>
<dbReference type="EMBL" id="JAUSVU010000001">
    <property type="protein sequence ID" value="MDQ0531554.1"/>
    <property type="molecule type" value="Genomic_DNA"/>
</dbReference>
<dbReference type="PANTHER" id="PTHR24421">
    <property type="entry name" value="NITRATE/NITRITE SENSOR PROTEIN NARX-RELATED"/>
    <property type="match status" value="1"/>
</dbReference>
<evidence type="ECO:0000256" key="6">
    <source>
        <dbReference type="SAM" id="MobiDB-lite"/>
    </source>
</evidence>
<dbReference type="Gene3D" id="3.30.565.10">
    <property type="entry name" value="Histidine kinase-like ATPase, C-terminal domain"/>
    <property type="match status" value="1"/>
</dbReference>
<evidence type="ECO:0000256" key="1">
    <source>
        <dbReference type="ARBA" id="ARBA00004370"/>
    </source>
</evidence>
<dbReference type="EC" id="2.7.13.3" evidence="8"/>
<dbReference type="Pfam" id="PF02518">
    <property type="entry name" value="HATPase_c"/>
    <property type="match status" value="1"/>
</dbReference>
<proteinExistence type="predicted"/>
<dbReference type="SMART" id="SM00387">
    <property type="entry name" value="HATPase_c"/>
    <property type="match status" value="1"/>
</dbReference>
<dbReference type="CDD" id="cd16917">
    <property type="entry name" value="HATPase_UhpB-NarQ-NarX-like"/>
    <property type="match status" value="1"/>
</dbReference>
<keyword evidence="2" id="KW-0597">Phosphoprotein</keyword>
<evidence type="ECO:0000313" key="9">
    <source>
        <dbReference type="Proteomes" id="UP001244552"/>
    </source>
</evidence>
<sequence length="478" mass="49570">MTLKLRMLALIGLFLVMIAGVGGMVMIANARDAVRAEMASALELGTVLGRAELVRATGPDGIAALNRLGLRHLRFTVAGSREEPAAPAGTASAPDWFTALIGASPQERRLDGAGGLVLRVVAEPWDEVAEVWEDMSDLALAVLVTGALLLASAPLAVGRALAPLSRFETGLERLSVGRYDFTFDGAGVPELKRLGRGIAALAAKLSAAKHENRRLGQRLVEVQDGERREIAREIHDELGAALFAVKVDAGRILRLSEGPTGAVGAAGTASEVAERARSILATAADVHRMSRRILVRLRPALLDQLPLSEALAELVGDWARRQPDIGWTLDIGPDVAAELDGCDEVLRLTAYRLVQESLVNALRHATPSRVEVRVAVLAGRMEISIADDGPGHAAGTGVRDSGGPGMPSPVMSSPAISTPAVPGFGISGMAERVQALGGALIIAGADGGTAAGMGAGGTRVTARLPLPQASAAQAEQVA</sequence>
<keyword evidence="3 8" id="KW-0808">Transferase</keyword>
<dbReference type="InterPro" id="IPR011712">
    <property type="entry name" value="Sig_transdc_His_kin_sub3_dim/P"/>
</dbReference>
<dbReference type="InterPro" id="IPR003594">
    <property type="entry name" value="HATPase_dom"/>
</dbReference>
<dbReference type="InterPro" id="IPR050482">
    <property type="entry name" value="Sensor_HK_TwoCompSys"/>
</dbReference>
<accession>A0ABU0ME66</accession>
<reference evidence="8 9" key="1">
    <citation type="submission" date="2023-07" db="EMBL/GenBank/DDBJ databases">
        <title>Genomic Encyclopedia of Type Strains, Phase IV (KMG-IV): sequencing the most valuable type-strain genomes for metagenomic binning, comparative biology and taxonomic classification.</title>
        <authorList>
            <person name="Goeker M."/>
        </authorList>
    </citation>
    <scope>NUCLEOTIDE SEQUENCE [LARGE SCALE GENOMIC DNA]</scope>
    <source>
        <strain evidence="8 9">DSM 19922</strain>
    </source>
</reference>
<dbReference type="GO" id="GO:0004673">
    <property type="term" value="F:protein histidine kinase activity"/>
    <property type="evidence" value="ECO:0007669"/>
    <property type="project" value="UniProtKB-EC"/>
</dbReference>
<evidence type="ECO:0000313" key="8">
    <source>
        <dbReference type="EMBL" id="MDQ0531554.1"/>
    </source>
</evidence>
<keyword evidence="5" id="KW-0902">Two-component regulatory system</keyword>
<dbReference type="Gene3D" id="1.20.5.1930">
    <property type="match status" value="1"/>
</dbReference>
<feature type="region of interest" description="Disordered" evidence="6">
    <location>
        <begin position="388"/>
        <end position="414"/>
    </location>
</feature>